<evidence type="ECO:0000313" key="2">
    <source>
        <dbReference type="EMBL" id="EMP36204.1"/>
    </source>
</evidence>
<dbReference type="EMBL" id="KB525803">
    <property type="protein sequence ID" value="EMP36204.1"/>
    <property type="molecule type" value="Genomic_DNA"/>
</dbReference>
<keyword evidence="3" id="KW-1185">Reference proteome</keyword>
<feature type="region of interest" description="Disordered" evidence="1">
    <location>
        <begin position="1"/>
        <end position="33"/>
    </location>
</feature>
<feature type="region of interest" description="Disordered" evidence="1">
    <location>
        <begin position="107"/>
        <end position="127"/>
    </location>
</feature>
<evidence type="ECO:0000256" key="1">
    <source>
        <dbReference type="SAM" id="MobiDB-lite"/>
    </source>
</evidence>
<sequence length="127" mass="14045">MASGGSKGDLRSQKLSSELDATIEATQQDGCEDVPDRFSQYLFREGETDQTVEMESEQTLEEGQDTYSQPGAIEVKLYIHTEGWKLVDENYSFKKILLTLKCIHAPNGAKGGTGKVSPLLDVRDNDD</sequence>
<accession>M7BG71</accession>
<proteinExistence type="predicted"/>
<protein>
    <submittedName>
        <fullName evidence="2">Uncharacterized protein</fullName>
    </submittedName>
</protein>
<evidence type="ECO:0000313" key="3">
    <source>
        <dbReference type="Proteomes" id="UP000031443"/>
    </source>
</evidence>
<reference evidence="3" key="1">
    <citation type="journal article" date="2013" name="Nat. Genet.">
        <title>The draft genomes of soft-shell turtle and green sea turtle yield insights into the development and evolution of the turtle-specific body plan.</title>
        <authorList>
            <person name="Wang Z."/>
            <person name="Pascual-Anaya J."/>
            <person name="Zadissa A."/>
            <person name="Li W."/>
            <person name="Niimura Y."/>
            <person name="Huang Z."/>
            <person name="Li C."/>
            <person name="White S."/>
            <person name="Xiong Z."/>
            <person name="Fang D."/>
            <person name="Wang B."/>
            <person name="Ming Y."/>
            <person name="Chen Y."/>
            <person name="Zheng Y."/>
            <person name="Kuraku S."/>
            <person name="Pignatelli M."/>
            <person name="Herrero J."/>
            <person name="Beal K."/>
            <person name="Nozawa M."/>
            <person name="Li Q."/>
            <person name="Wang J."/>
            <person name="Zhang H."/>
            <person name="Yu L."/>
            <person name="Shigenobu S."/>
            <person name="Wang J."/>
            <person name="Liu J."/>
            <person name="Flicek P."/>
            <person name="Searle S."/>
            <person name="Wang J."/>
            <person name="Kuratani S."/>
            <person name="Yin Y."/>
            <person name="Aken B."/>
            <person name="Zhang G."/>
            <person name="Irie N."/>
        </authorList>
    </citation>
    <scope>NUCLEOTIDE SEQUENCE [LARGE SCALE GENOMIC DNA]</scope>
</reference>
<feature type="region of interest" description="Disordered" evidence="1">
    <location>
        <begin position="45"/>
        <end position="67"/>
    </location>
</feature>
<feature type="compositionally biased region" description="Acidic residues" evidence="1">
    <location>
        <begin position="48"/>
        <end position="64"/>
    </location>
</feature>
<dbReference type="Proteomes" id="UP000031443">
    <property type="component" value="Unassembled WGS sequence"/>
</dbReference>
<gene>
    <name evidence="2" type="ORF">UY3_06535</name>
</gene>
<name>M7BG71_CHEMY</name>
<dbReference type="AlphaFoldDB" id="M7BG71"/>
<organism evidence="2 3">
    <name type="scientific">Chelonia mydas</name>
    <name type="common">Green sea-turtle</name>
    <name type="synonym">Chelonia agassizi</name>
    <dbReference type="NCBI Taxonomy" id="8469"/>
    <lineage>
        <taxon>Eukaryota</taxon>
        <taxon>Metazoa</taxon>
        <taxon>Chordata</taxon>
        <taxon>Craniata</taxon>
        <taxon>Vertebrata</taxon>
        <taxon>Euteleostomi</taxon>
        <taxon>Archelosauria</taxon>
        <taxon>Testudinata</taxon>
        <taxon>Testudines</taxon>
        <taxon>Cryptodira</taxon>
        <taxon>Durocryptodira</taxon>
        <taxon>Americhelydia</taxon>
        <taxon>Chelonioidea</taxon>
        <taxon>Cheloniidae</taxon>
        <taxon>Chelonia</taxon>
    </lineage>
</organism>